<dbReference type="Proteomes" id="UP000199572">
    <property type="component" value="Unassembled WGS sequence"/>
</dbReference>
<keyword evidence="2 4" id="KW-0378">Hydrolase</keyword>
<feature type="chain" id="PRO_5011509057" evidence="5">
    <location>
        <begin position="20"/>
        <end position="547"/>
    </location>
</feature>
<dbReference type="InterPro" id="IPR011050">
    <property type="entry name" value="Pectin_lyase_fold/virulence"/>
</dbReference>
<dbReference type="SUPFAM" id="SSF51126">
    <property type="entry name" value="Pectin lyase-like"/>
    <property type="match status" value="1"/>
</dbReference>
<dbReference type="AlphaFoldDB" id="A0A1H9PQW4"/>
<dbReference type="RefSeq" id="WP_090883915.1">
    <property type="nucleotide sequence ID" value="NZ_FOGG01000010.1"/>
</dbReference>
<dbReference type="GO" id="GO:0016829">
    <property type="term" value="F:lyase activity"/>
    <property type="evidence" value="ECO:0007669"/>
    <property type="project" value="UniProtKB-KW"/>
</dbReference>
<dbReference type="InterPro" id="IPR051801">
    <property type="entry name" value="GH28_Enzymes"/>
</dbReference>
<evidence type="ECO:0000313" key="6">
    <source>
        <dbReference type="EMBL" id="SER50195.1"/>
    </source>
</evidence>
<dbReference type="InterPro" id="IPR012334">
    <property type="entry name" value="Pectin_lyas_fold"/>
</dbReference>
<gene>
    <name evidence="6" type="ORF">SAMN04488023_11057</name>
</gene>
<evidence type="ECO:0000256" key="4">
    <source>
        <dbReference type="RuleBase" id="RU361169"/>
    </source>
</evidence>
<organism evidence="6 7">
    <name type="scientific">Pedobacter rhizosphaerae</name>
    <dbReference type="NCBI Taxonomy" id="390241"/>
    <lineage>
        <taxon>Bacteria</taxon>
        <taxon>Pseudomonadati</taxon>
        <taxon>Bacteroidota</taxon>
        <taxon>Sphingobacteriia</taxon>
        <taxon>Sphingobacteriales</taxon>
        <taxon>Sphingobacteriaceae</taxon>
        <taxon>Pedobacter</taxon>
    </lineage>
</organism>
<sequence>MKAKLLTLLLLTVCSGLLAQTKKSNFSWENLPQIAKPVFKRDTLSIEKQGAKGDGIFLNTEVINNTISRCSRSGGGTVLVPEGIWLTGPIHLKSNVELHLVRGATLMFSKNKSLYRLVEGDYEGKPAARNESPINGKNLVNIAITGNGVIDANGDAWRAVGQSQLTVSQWNEKVASGGVLSDDKRNWYPSQQFKDAQKEGKSMLLESTKPLKTFEGMKDFLRPNLLVLKNCKKVLLSGITFQNSPAWCVHPLLCEDLTVSAVTIKNPHYAQNGDGIDIESCTRFIVENSILDVGDDAICIKSGKDEEGRKRGVPSAEGIINGNLVYSGHGGVVIGSEMSGGAKDIFIQNCTFMGTDKGLRFKSTRGRGGVVERIYARNIRMKDIQQEAIFFDMFYYVKFATDGKRDTSPQVNEGTPVFRNMVFDNITCHGAKIGMFIRGLSEMHVQDITVRNSTLVTDRGIELTDASKIRLENVRLETRNQSPLVSVTGGREIQLNDLEFNAGLPVFLSVNGDNNESISISNTDLKGALKNIELKNGASETAIKLTK</sequence>
<dbReference type="Pfam" id="PF00295">
    <property type="entry name" value="Glyco_hydro_28"/>
    <property type="match status" value="1"/>
</dbReference>
<evidence type="ECO:0000256" key="2">
    <source>
        <dbReference type="ARBA" id="ARBA00022801"/>
    </source>
</evidence>
<protein>
    <submittedName>
        <fullName evidence="6">Pectate lyase superfamily protein</fullName>
    </submittedName>
</protein>
<proteinExistence type="inferred from homology"/>
<keyword evidence="3 4" id="KW-0326">Glycosidase</keyword>
<dbReference type="GO" id="GO:0004650">
    <property type="term" value="F:polygalacturonase activity"/>
    <property type="evidence" value="ECO:0007669"/>
    <property type="project" value="InterPro"/>
</dbReference>
<dbReference type="PROSITE" id="PS00502">
    <property type="entry name" value="POLYGALACTURONASE"/>
    <property type="match status" value="1"/>
</dbReference>
<reference evidence="6 7" key="1">
    <citation type="submission" date="2016-10" db="EMBL/GenBank/DDBJ databases">
        <authorList>
            <person name="de Groot N.N."/>
        </authorList>
    </citation>
    <scope>NUCLEOTIDE SEQUENCE [LARGE SCALE GENOMIC DNA]</scope>
    <source>
        <strain evidence="6 7">DSM 18610</strain>
    </source>
</reference>
<keyword evidence="5" id="KW-0732">Signal</keyword>
<dbReference type="InterPro" id="IPR006626">
    <property type="entry name" value="PbH1"/>
</dbReference>
<dbReference type="OrthoDB" id="9795222at2"/>
<feature type="signal peptide" evidence="5">
    <location>
        <begin position="1"/>
        <end position="19"/>
    </location>
</feature>
<evidence type="ECO:0000256" key="3">
    <source>
        <dbReference type="ARBA" id="ARBA00023295"/>
    </source>
</evidence>
<dbReference type="SMART" id="SM00710">
    <property type="entry name" value="PbH1"/>
    <property type="match status" value="8"/>
</dbReference>
<name>A0A1H9PQW4_9SPHI</name>
<dbReference type="GO" id="GO:0005975">
    <property type="term" value="P:carbohydrate metabolic process"/>
    <property type="evidence" value="ECO:0007669"/>
    <property type="project" value="InterPro"/>
</dbReference>
<dbReference type="PANTHER" id="PTHR31339:SF9">
    <property type="entry name" value="PLASMIN AND FIBRONECTIN-BINDING PROTEIN A"/>
    <property type="match status" value="1"/>
</dbReference>
<accession>A0A1H9PQW4</accession>
<evidence type="ECO:0000256" key="5">
    <source>
        <dbReference type="SAM" id="SignalP"/>
    </source>
</evidence>
<dbReference type="EMBL" id="FOGG01000010">
    <property type="protein sequence ID" value="SER50195.1"/>
    <property type="molecule type" value="Genomic_DNA"/>
</dbReference>
<dbReference type="Gene3D" id="2.160.20.10">
    <property type="entry name" value="Single-stranded right-handed beta-helix, Pectin lyase-like"/>
    <property type="match status" value="1"/>
</dbReference>
<dbReference type="STRING" id="390241.SAMN04488023_11057"/>
<keyword evidence="6" id="KW-0456">Lyase</keyword>
<evidence type="ECO:0000313" key="7">
    <source>
        <dbReference type="Proteomes" id="UP000199572"/>
    </source>
</evidence>
<keyword evidence="7" id="KW-1185">Reference proteome</keyword>
<dbReference type="PANTHER" id="PTHR31339">
    <property type="entry name" value="PECTIN LYASE-RELATED"/>
    <property type="match status" value="1"/>
</dbReference>
<dbReference type="InterPro" id="IPR000743">
    <property type="entry name" value="Glyco_hydro_28"/>
</dbReference>
<evidence type="ECO:0000256" key="1">
    <source>
        <dbReference type="ARBA" id="ARBA00008834"/>
    </source>
</evidence>
<comment type="similarity">
    <text evidence="1 4">Belongs to the glycosyl hydrolase 28 family.</text>
</comment>